<dbReference type="GO" id="GO:0046872">
    <property type="term" value="F:metal ion binding"/>
    <property type="evidence" value="ECO:0007669"/>
    <property type="project" value="UniProtKB-KW"/>
</dbReference>
<dbReference type="GO" id="GO:0005524">
    <property type="term" value="F:ATP binding"/>
    <property type="evidence" value="ECO:0007669"/>
    <property type="project" value="UniProtKB-UniRule"/>
</dbReference>
<comment type="caution">
    <text evidence="13">The sequence shown here is derived from an EMBL/GenBank/DDBJ whole genome shotgun (WGS) entry which is preliminary data.</text>
</comment>
<dbReference type="RefSeq" id="WP_215238628.1">
    <property type="nucleotide sequence ID" value="NZ_CAJRAF010000002.1"/>
</dbReference>
<feature type="transmembrane region" description="Helical" evidence="10">
    <location>
        <begin position="317"/>
        <end position="342"/>
    </location>
</feature>
<accession>A0A916JAY8</accession>
<dbReference type="SUPFAM" id="SSF56784">
    <property type="entry name" value="HAD-like"/>
    <property type="match status" value="1"/>
</dbReference>
<evidence type="ECO:0000256" key="1">
    <source>
        <dbReference type="ARBA" id="ARBA00004370"/>
    </source>
</evidence>
<feature type="compositionally biased region" description="Basic and acidic residues" evidence="11">
    <location>
        <begin position="32"/>
        <end position="48"/>
    </location>
</feature>
<feature type="transmembrane region" description="Helical" evidence="10">
    <location>
        <begin position="116"/>
        <end position="134"/>
    </location>
</feature>
<feature type="transmembrane region" description="Helical" evidence="10">
    <location>
        <begin position="60"/>
        <end position="79"/>
    </location>
</feature>
<keyword evidence="14" id="KW-1185">Reference proteome</keyword>
<reference evidence="13" key="1">
    <citation type="submission" date="2021-04" db="EMBL/GenBank/DDBJ databases">
        <authorList>
            <person name="Rodrigo-Torres L."/>
            <person name="Arahal R. D."/>
            <person name="Lucena T."/>
        </authorList>
    </citation>
    <scope>NUCLEOTIDE SEQUENCE</scope>
    <source>
        <strain evidence="13">CECT 9275</strain>
    </source>
</reference>
<feature type="transmembrane region" description="Helical" evidence="10">
    <location>
        <begin position="616"/>
        <end position="636"/>
    </location>
</feature>
<evidence type="ECO:0000256" key="5">
    <source>
        <dbReference type="ARBA" id="ARBA00022967"/>
    </source>
</evidence>
<evidence type="ECO:0000256" key="3">
    <source>
        <dbReference type="ARBA" id="ARBA00022692"/>
    </source>
</evidence>
<dbReference type="Proteomes" id="UP000680038">
    <property type="component" value="Unassembled WGS sequence"/>
</dbReference>
<evidence type="ECO:0000256" key="8">
    <source>
        <dbReference type="ARBA" id="ARBA00039097"/>
    </source>
</evidence>
<dbReference type="PRINTS" id="PR00119">
    <property type="entry name" value="CATATPASE"/>
</dbReference>
<dbReference type="InterPro" id="IPR008250">
    <property type="entry name" value="ATPase_P-typ_transduc_dom_A_sf"/>
</dbReference>
<dbReference type="SUPFAM" id="SSF81653">
    <property type="entry name" value="Calcium ATPase, transduction domain A"/>
    <property type="match status" value="1"/>
</dbReference>
<dbReference type="InterPro" id="IPR027256">
    <property type="entry name" value="P-typ_ATPase_IB"/>
</dbReference>
<keyword evidence="4 10" id="KW-0479">Metal-binding</keyword>
<dbReference type="PROSITE" id="PS00154">
    <property type="entry name" value="ATPASE_E1_E2"/>
    <property type="match status" value="1"/>
</dbReference>
<dbReference type="GO" id="GO:0015086">
    <property type="term" value="F:cadmium ion transmembrane transporter activity"/>
    <property type="evidence" value="ECO:0007669"/>
    <property type="project" value="TreeGrafter"/>
</dbReference>
<keyword evidence="7 10" id="KW-0472">Membrane</keyword>
<dbReference type="InterPro" id="IPR023299">
    <property type="entry name" value="ATPase_P-typ_cyto_dom_N"/>
</dbReference>
<feature type="domain" description="P-type ATPase A" evidence="12">
    <location>
        <begin position="172"/>
        <end position="270"/>
    </location>
</feature>
<dbReference type="NCBIfam" id="TIGR01494">
    <property type="entry name" value="ATPase_P-type"/>
    <property type="match status" value="1"/>
</dbReference>
<evidence type="ECO:0000256" key="10">
    <source>
        <dbReference type="RuleBase" id="RU362081"/>
    </source>
</evidence>
<evidence type="ECO:0000256" key="7">
    <source>
        <dbReference type="ARBA" id="ARBA00023136"/>
    </source>
</evidence>
<comment type="catalytic activity">
    <reaction evidence="9">
        <text>Zn(2+)(in) + ATP + H2O = Zn(2+)(out) + ADP + phosphate + H(+)</text>
        <dbReference type="Rhea" id="RHEA:20621"/>
        <dbReference type="ChEBI" id="CHEBI:15377"/>
        <dbReference type="ChEBI" id="CHEBI:15378"/>
        <dbReference type="ChEBI" id="CHEBI:29105"/>
        <dbReference type="ChEBI" id="CHEBI:30616"/>
        <dbReference type="ChEBI" id="CHEBI:43474"/>
        <dbReference type="ChEBI" id="CHEBI:456216"/>
        <dbReference type="EC" id="7.2.2.12"/>
    </reaction>
</comment>
<evidence type="ECO:0000256" key="2">
    <source>
        <dbReference type="ARBA" id="ARBA00006024"/>
    </source>
</evidence>
<feature type="transmembrane region" description="Helical" evidence="10">
    <location>
        <begin position="85"/>
        <end position="104"/>
    </location>
</feature>
<evidence type="ECO:0000256" key="4">
    <source>
        <dbReference type="ARBA" id="ARBA00022723"/>
    </source>
</evidence>
<gene>
    <name evidence="13" type="primary">ziaA_1</name>
    <name evidence="13" type="ORF">DYBT9275_01944</name>
</gene>
<dbReference type="GO" id="GO:0005886">
    <property type="term" value="C:plasma membrane"/>
    <property type="evidence" value="ECO:0007669"/>
    <property type="project" value="UniProtKB-SubCell"/>
</dbReference>
<dbReference type="InterPro" id="IPR023214">
    <property type="entry name" value="HAD_sf"/>
</dbReference>
<dbReference type="PANTHER" id="PTHR48085:SF5">
    <property type="entry name" value="CADMIUM_ZINC-TRANSPORTING ATPASE HMA4-RELATED"/>
    <property type="match status" value="1"/>
</dbReference>
<dbReference type="Pfam" id="PF00702">
    <property type="entry name" value="Hydrolase"/>
    <property type="match status" value="1"/>
</dbReference>
<dbReference type="InterPro" id="IPR018303">
    <property type="entry name" value="ATPase_P-typ_P_site"/>
</dbReference>
<dbReference type="InterPro" id="IPR044492">
    <property type="entry name" value="P_typ_ATPase_HD_dom"/>
</dbReference>
<evidence type="ECO:0000313" key="14">
    <source>
        <dbReference type="Proteomes" id="UP000680038"/>
    </source>
</evidence>
<dbReference type="Gene3D" id="3.40.1110.10">
    <property type="entry name" value="Calcium-transporting ATPase, cytoplasmic domain N"/>
    <property type="match status" value="1"/>
</dbReference>
<dbReference type="InterPro" id="IPR001757">
    <property type="entry name" value="P_typ_ATPase"/>
</dbReference>
<dbReference type="GO" id="GO:0016463">
    <property type="term" value="F:P-type zinc transporter activity"/>
    <property type="evidence" value="ECO:0007669"/>
    <property type="project" value="UniProtKB-EC"/>
</dbReference>
<dbReference type="Gene3D" id="2.70.150.10">
    <property type="entry name" value="Calcium-transporting ATPase, cytoplasmic transduction domain A"/>
    <property type="match status" value="1"/>
</dbReference>
<dbReference type="Pfam" id="PF00122">
    <property type="entry name" value="E1-E2_ATPase"/>
    <property type="match status" value="1"/>
</dbReference>
<proteinExistence type="inferred from homology"/>
<dbReference type="InterPro" id="IPR036412">
    <property type="entry name" value="HAD-like_sf"/>
</dbReference>
<dbReference type="SFLD" id="SFLDF00027">
    <property type="entry name" value="p-type_atpase"/>
    <property type="match status" value="1"/>
</dbReference>
<dbReference type="EC" id="7.2.2.12" evidence="8"/>
<protein>
    <recommendedName>
        <fullName evidence="8">P-type Zn(2+) transporter</fullName>
        <ecNumber evidence="8">7.2.2.12</ecNumber>
    </recommendedName>
</protein>
<keyword evidence="3 10" id="KW-0812">Transmembrane</keyword>
<evidence type="ECO:0000259" key="12">
    <source>
        <dbReference type="Pfam" id="PF00122"/>
    </source>
</evidence>
<dbReference type="SFLD" id="SFLDG00002">
    <property type="entry name" value="C1.7:_P-type_atpase_like"/>
    <property type="match status" value="1"/>
</dbReference>
<keyword evidence="10" id="KW-0067">ATP-binding</keyword>
<dbReference type="NCBIfam" id="TIGR01525">
    <property type="entry name" value="ATPase-IB_hvy"/>
    <property type="match status" value="1"/>
</dbReference>
<dbReference type="InterPro" id="IPR023298">
    <property type="entry name" value="ATPase_P-typ_TM_dom_sf"/>
</dbReference>
<dbReference type="InterPro" id="IPR059000">
    <property type="entry name" value="ATPase_P-type_domA"/>
</dbReference>
<dbReference type="PANTHER" id="PTHR48085">
    <property type="entry name" value="CADMIUM/ZINC-TRANSPORTING ATPASE HMA2-RELATED"/>
    <property type="match status" value="1"/>
</dbReference>
<dbReference type="SFLD" id="SFLDS00003">
    <property type="entry name" value="Haloacid_Dehalogenase"/>
    <property type="match status" value="1"/>
</dbReference>
<dbReference type="AlphaFoldDB" id="A0A916JAY8"/>
<feature type="region of interest" description="Disordered" evidence="11">
    <location>
        <begin position="17"/>
        <end position="48"/>
    </location>
</feature>
<organism evidence="13 14">
    <name type="scientific">Dyadobacter helix</name>
    <dbReference type="NCBI Taxonomy" id="2822344"/>
    <lineage>
        <taxon>Bacteria</taxon>
        <taxon>Pseudomonadati</taxon>
        <taxon>Bacteroidota</taxon>
        <taxon>Cytophagia</taxon>
        <taxon>Cytophagales</taxon>
        <taxon>Spirosomataceae</taxon>
        <taxon>Dyadobacter</taxon>
    </lineage>
</organism>
<evidence type="ECO:0000256" key="11">
    <source>
        <dbReference type="SAM" id="MobiDB-lite"/>
    </source>
</evidence>
<dbReference type="Gene3D" id="3.40.50.1000">
    <property type="entry name" value="HAD superfamily/HAD-like"/>
    <property type="match status" value="1"/>
</dbReference>
<feature type="transmembrane region" description="Helical" evidence="10">
    <location>
        <begin position="642"/>
        <end position="661"/>
    </location>
</feature>
<feature type="transmembrane region" description="Helical" evidence="10">
    <location>
        <begin position="289"/>
        <end position="311"/>
    </location>
</feature>
<keyword evidence="5" id="KW-1278">Translocase</keyword>
<comment type="subcellular location">
    <subcellularLocation>
        <location evidence="10">Cell membrane</location>
    </subcellularLocation>
    <subcellularLocation>
        <location evidence="1">Membrane</location>
    </subcellularLocation>
</comment>
<evidence type="ECO:0000256" key="9">
    <source>
        <dbReference type="ARBA" id="ARBA00047308"/>
    </source>
</evidence>
<evidence type="ECO:0000256" key="6">
    <source>
        <dbReference type="ARBA" id="ARBA00022989"/>
    </source>
</evidence>
<dbReference type="SUPFAM" id="SSF81665">
    <property type="entry name" value="Calcium ATPase, transmembrane domain M"/>
    <property type="match status" value="1"/>
</dbReference>
<dbReference type="InterPro" id="IPR051014">
    <property type="entry name" value="Cation_Transport_ATPase_IB"/>
</dbReference>
<keyword evidence="6 10" id="KW-1133">Transmembrane helix</keyword>
<dbReference type="NCBIfam" id="TIGR01512">
    <property type="entry name" value="ATPase-IB2_Cd"/>
    <property type="match status" value="1"/>
</dbReference>
<name>A0A916JAY8_9BACT</name>
<dbReference type="EMBL" id="CAJRAF010000002">
    <property type="protein sequence ID" value="CAG4998170.1"/>
    <property type="molecule type" value="Genomic_DNA"/>
</dbReference>
<sequence>MKNEIQEGHHKECCAHDEVTAPPGHQTNHSGHSHEGHDHDGHQHDGHDHEGDESLFLSRWPLWLSLVILAIFLIFSFLPHVKINIAVEIGAMVTAYLLAGYKTIGIAWRRIKRGDLFNEFTLMTIATLGAFYIGEFSEGVAVMIFYEIGELFQDLAVSKSKRSIKALLDIRPENVIILKNAQQLQMLPDKVAVGDVMLVKAGERVALDGVLLSPAGTFNTSALTGESRRDVKTTNEPVLAGMINTDKTVEIEVKALFKDSKLSRILEMVQQATARKAPTQLLISRLAKIYTPIVFGLALLIIIVPSLFVPVYDFNQWLYRGMVFLVIACPCALTISIPLGYFGGIGLASRNGILVKGAGFLDVITKINTLVSDKTGTLTKGVFKVQEVKTLLNPDEFIRLTASLESYSTHPVAKAVVAYAKEENLTAPVEVEEISGHGLKGKVGNKEVLAGNLKLMQKYGIDYPSELENIAETIVVVAIDAIYRGYLTIADEVKEDAAGTVRELKAMGIETIMLSGDKQAVVSAVADQLAIAKSYGDLLPEGKVKLVEELKEHGKKIAFVGDGINDAPVIALSDVGIAMGGLGSDAAIETADIVIQNDQPSKIVSAIKVGRITKGIVFQNISLAMGVKILVMILGAGGIATLWEAVFADVGVALLAILNAYRIQGRKI</sequence>
<comment type="similarity">
    <text evidence="2 10">Belongs to the cation transport ATPase (P-type) (TC 3.A.3) family. Type IB subfamily.</text>
</comment>
<keyword evidence="10" id="KW-1003">Cell membrane</keyword>
<dbReference type="GO" id="GO:0016887">
    <property type="term" value="F:ATP hydrolysis activity"/>
    <property type="evidence" value="ECO:0007669"/>
    <property type="project" value="InterPro"/>
</dbReference>
<evidence type="ECO:0000313" key="13">
    <source>
        <dbReference type="EMBL" id="CAG4998170.1"/>
    </source>
</evidence>
<keyword evidence="10" id="KW-0547">Nucleotide-binding</keyword>